<dbReference type="AlphaFoldDB" id="R7TJQ8"/>
<dbReference type="SUPFAM" id="SSF53720">
    <property type="entry name" value="ALDH-like"/>
    <property type="match status" value="1"/>
</dbReference>
<reference evidence="2 4" key="2">
    <citation type="journal article" date="2013" name="Nature">
        <title>Insights into bilaterian evolution from three spiralian genomes.</title>
        <authorList>
            <person name="Simakov O."/>
            <person name="Marletaz F."/>
            <person name="Cho S.J."/>
            <person name="Edsinger-Gonzales E."/>
            <person name="Havlak P."/>
            <person name="Hellsten U."/>
            <person name="Kuo D.H."/>
            <person name="Larsson T."/>
            <person name="Lv J."/>
            <person name="Arendt D."/>
            <person name="Savage R."/>
            <person name="Osoegawa K."/>
            <person name="de Jong P."/>
            <person name="Grimwood J."/>
            <person name="Chapman J.A."/>
            <person name="Shapiro H."/>
            <person name="Aerts A."/>
            <person name="Otillar R.P."/>
            <person name="Terry A.Y."/>
            <person name="Boore J.L."/>
            <person name="Grigoriev I.V."/>
            <person name="Lindberg D.R."/>
            <person name="Seaver E.C."/>
            <person name="Weisblat D.A."/>
            <person name="Putnam N.H."/>
            <person name="Rokhsar D.S."/>
        </authorList>
    </citation>
    <scope>NUCLEOTIDE SEQUENCE</scope>
    <source>
        <strain evidence="2 4">I ESC-2004</strain>
    </source>
</reference>
<feature type="non-terminal residue" evidence="2">
    <location>
        <position position="201"/>
    </location>
</feature>
<dbReference type="OMA" id="QRDSHIL"/>
<gene>
    <name evidence="2" type="ORF">CAPTEDRAFT_105878</name>
</gene>
<dbReference type="EMBL" id="KB310351">
    <property type="protein sequence ID" value="ELT91776.1"/>
    <property type="molecule type" value="Genomic_DNA"/>
</dbReference>
<dbReference type="OrthoDB" id="310895at2759"/>
<evidence type="ECO:0000313" key="2">
    <source>
        <dbReference type="EMBL" id="ELT91776.1"/>
    </source>
</evidence>
<dbReference type="EMBL" id="AMQN01013638">
    <property type="status" value="NOT_ANNOTATED_CDS"/>
    <property type="molecule type" value="Genomic_DNA"/>
</dbReference>
<dbReference type="HOGENOM" id="CLU_005391_6_4_1"/>
<feature type="domain" description="Aldehyde dehydrogenase" evidence="1">
    <location>
        <begin position="21"/>
        <end position="201"/>
    </location>
</feature>
<dbReference type="EnsemblMetazoa" id="CapteT105878">
    <property type="protein sequence ID" value="CapteP105878"/>
    <property type="gene ID" value="CapteG105878"/>
</dbReference>
<protein>
    <recommendedName>
        <fullName evidence="1">Aldehyde dehydrogenase domain-containing protein</fullName>
    </recommendedName>
</protein>
<dbReference type="InterPro" id="IPR015590">
    <property type="entry name" value="Aldehyde_DH_dom"/>
</dbReference>
<dbReference type="Proteomes" id="UP000014760">
    <property type="component" value="Unassembled WGS sequence"/>
</dbReference>
<dbReference type="PANTHER" id="PTHR11699">
    <property type="entry name" value="ALDEHYDE DEHYDROGENASE-RELATED"/>
    <property type="match status" value="1"/>
</dbReference>
<dbReference type="InterPro" id="IPR016162">
    <property type="entry name" value="Ald_DH_N"/>
</dbReference>
<dbReference type="FunFam" id="3.40.605.10:FF:000050">
    <property type="entry name" value="Aldehyde dehydrogenase, mitochondrial"/>
    <property type="match status" value="1"/>
</dbReference>
<evidence type="ECO:0000259" key="1">
    <source>
        <dbReference type="Pfam" id="PF00171"/>
    </source>
</evidence>
<reference evidence="3" key="3">
    <citation type="submission" date="2015-06" db="UniProtKB">
        <authorList>
            <consortium name="EnsemblMetazoa"/>
        </authorList>
    </citation>
    <scope>IDENTIFICATION</scope>
</reference>
<dbReference type="InterPro" id="IPR016161">
    <property type="entry name" value="Ald_DH/histidinol_DH"/>
</dbReference>
<dbReference type="STRING" id="283909.R7TJQ8"/>
<organism evidence="2">
    <name type="scientific">Capitella teleta</name>
    <name type="common">Polychaete worm</name>
    <dbReference type="NCBI Taxonomy" id="283909"/>
    <lineage>
        <taxon>Eukaryota</taxon>
        <taxon>Metazoa</taxon>
        <taxon>Spiralia</taxon>
        <taxon>Lophotrochozoa</taxon>
        <taxon>Annelida</taxon>
        <taxon>Polychaeta</taxon>
        <taxon>Sedentaria</taxon>
        <taxon>Scolecida</taxon>
        <taxon>Capitellidae</taxon>
        <taxon>Capitella</taxon>
    </lineage>
</organism>
<dbReference type="Gene3D" id="3.40.605.10">
    <property type="entry name" value="Aldehyde Dehydrogenase, Chain A, domain 1"/>
    <property type="match status" value="1"/>
</dbReference>
<keyword evidence="4" id="KW-1185">Reference proteome</keyword>
<sequence length="201" mass="22290">MEPIKNPEVKYTKLFINNEFVDAVNGKTFPTLNPVNEEKIVDVQAADKDDIDVAVAAAKEAFKRGSVWRTMDASARGELIYKLAELVKRDIVYLASLETLDNGKPFMFAMGDMMMSIRTLKYYAGIADKFSGRTVQVDGDTFCYTRKEPYGICGQIIPWNVPAFAFIMKIAPALATGNTSVIKPSEQTPLSALYLAALIKE</sequence>
<accession>R7TJQ8</accession>
<reference evidence="4" key="1">
    <citation type="submission" date="2012-12" db="EMBL/GenBank/DDBJ databases">
        <authorList>
            <person name="Hellsten U."/>
            <person name="Grimwood J."/>
            <person name="Chapman J.A."/>
            <person name="Shapiro H."/>
            <person name="Aerts A."/>
            <person name="Otillar R.P."/>
            <person name="Terry A.Y."/>
            <person name="Boore J.L."/>
            <person name="Simakov O."/>
            <person name="Marletaz F."/>
            <person name="Cho S.-J."/>
            <person name="Edsinger-Gonzales E."/>
            <person name="Havlak P."/>
            <person name="Kuo D.-H."/>
            <person name="Larsson T."/>
            <person name="Lv J."/>
            <person name="Arendt D."/>
            <person name="Savage R."/>
            <person name="Osoegawa K."/>
            <person name="de Jong P."/>
            <person name="Lindberg D.R."/>
            <person name="Seaver E.C."/>
            <person name="Weisblat D.A."/>
            <person name="Putnam N.H."/>
            <person name="Grigoriev I.V."/>
            <person name="Rokhsar D.S."/>
        </authorList>
    </citation>
    <scope>NUCLEOTIDE SEQUENCE</scope>
    <source>
        <strain evidence="4">I ESC-2004</strain>
    </source>
</reference>
<dbReference type="Pfam" id="PF00171">
    <property type="entry name" value="Aldedh"/>
    <property type="match status" value="1"/>
</dbReference>
<proteinExistence type="predicted"/>
<dbReference type="EMBL" id="AMQN01013637">
    <property type="status" value="NOT_ANNOTATED_CDS"/>
    <property type="molecule type" value="Genomic_DNA"/>
</dbReference>
<evidence type="ECO:0000313" key="4">
    <source>
        <dbReference type="Proteomes" id="UP000014760"/>
    </source>
</evidence>
<dbReference type="GO" id="GO:0016491">
    <property type="term" value="F:oxidoreductase activity"/>
    <property type="evidence" value="ECO:0007669"/>
    <property type="project" value="InterPro"/>
</dbReference>
<name>R7TJQ8_CAPTE</name>
<evidence type="ECO:0000313" key="3">
    <source>
        <dbReference type="EnsemblMetazoa" id="CapteP105878"/>
    </source>
</evidence>